<organism evidence="11">
    <name type="scientific">Hemiselmis andersenii</name>
    <name type="common">Cryptophyte alga</name>
    <dbReference type="NCBI Taxonomy" id="464988"/>
    <lineage>
        <taxon>Eukaryota</taxon>
        <taxon>Cryptophyceae</taxon>
        <taxon>Cryptomonadales</taxon>
        <taxon>Hemiselmidaceae</taxon>
        <taxon>Hemiselmis</taxon>
    </lineage>
</organism>
<dbReference type="PROSITE" id="PS51914">
    <property type="entry name" value="MRH"/>
    <property type="match status" value="1"/>
</dbReference>
<dbReference type="Gene3D" id="2.70.130.10">
    <property type="entry name" value="Mannose-6-phosphate receptor binding domain"/>
    <property type="match status" value="1"/>
</dbReference>
<reference evidence="11" key="1">
    <citation type="submission" date="2021-01" db="EMBL/GenBank/DDBJ databases">
        <authorList>
            <person name="Corre E."/>
            <person name="Pelletier E."/>
            <person name="Niang G."/>
            <person name="Scheremetjew M."/>
            <person name="Finn R."/>
            <person name="Kale V."/>
            <person name="Holt S."/>
            <person name="Cochrane G."/>
            <person name="Meng A."/>
            <person name="Brown T."/>
            <person name="Cohen L."/>
        </authorList>
    </citation>
    <scope>NUCLEOTIDE SEQUENCE</scope>
    <source>
        <strain evidence="11">CCMP441</strain>
    </source>
</reference>
<dbReference type="PANTHER" id="PTHR15071">
    <property type="entry name" value="MANNOSE-6-PHOSPHATE RECEPTOR FAMILY MEMBER"/>
    <property type="match status" value="1"/>
</dbReference>
<evidence type="ECO:0000313" key="9">
    <source>
        <dbReference type="EMBL" id="CAD8738900.1"/>
    </source>
</evidence>
<dbReference type="GO" id="GO:0010008">
    <property type="term" value="C:endosome membrane"/>
    <property type="evidence" value="ECO:0007669"/>
    <property type="project" value="UniProtKB-SubCell"/>
</dbReference>
<evidence type="ECO:0000256" key="3">
    <source>
        <dbReference type="ARBA" id="ARBA00022692"/>
    </source>
</evidence>
<dbReference type="EMBL" id="HBFK01008970">
    <property type="protein sequence ID" value="CAD8738915.1"/>
    <property type="molecule type" value="Transcribed_RNA"/>
</dbReference>
<evidence type="ECO:0000256" key="5">
    <source>
        <dbReference type="ARBA" id="ARBA00022989"/>
    </source>
</evidence>
<evidence type="ECO:0000313" key="11">
    <source>
        <dbReference type="EMBL" id="CAD8738915.1"/>
    </source>
</evidence>
<keyword evidence="2" id="KW-0813">Transport</keyword>
<name>A0A6T8IJA0_HEMAN</name>
<protein>
    <recommendedName>
        <fullName evidence="8">MRH domain-containing protein</fullName>
    </recommendedName>
</protein>
<comment type="subcellular location">
    <subcellularLocation>
        <location evidence="1">Endomembrane system</location>
    </subcellularLocation>
</comment>
<dbReference type="EMBL" id="HBFK01008959">
    <property type="protein sequence ID" value="CAD8738908.1"/>
    <property type="molecule type" value="Transcribed_RNA"/>
</dbReference>
<dbReference type="PANTHER" id="PTHR15071:SF0">
    <property type="entry name" value="MANNOSE 6-PHOSPHATE RECEPTOR-LIKE PROTEIN 1"/>
    <property type="match status" value="1"/>
</dbReference>
<dbReference type="InterPro" id="IPR009011">
    <property type="entry name" value="Man6P_isomerase_rcpt-bd_dom_sf"/>
</dbReference>
<keyword evidence="6" id="KW-0472">Membrane</keyword>
<keyword evidence="3" id="KW-0812">Transmembrane</keyword>
<keyword evidence="7" id="KW-1015">Disulfide bond</keyword>
<evidence type="ECO:0000256" key="1">
    <source>
        <dbReference type="ARBA" id="ARBA00004308"/>
    </source>
</evidence>
<dbReference type="AlphaFoldDB" id="A0A6T8IJA0"/>
<dbReference type="GO" id="GO:0000139">
    <property type="term" value="C:Golgi membrane"/>
    <property type="evidence" value="ECO:0007669"/>
    <property type="project" value="UniProtKB-SubCell"/>
</dbReference>
<proteinExistence type="predicted"/>
<evidence type="ECO:0000256" key="7">
    <source>
        <dbReference type="ARBA" id="ARBA00023157"/>
    </source>
</evidence>
<keyword evidence="4" id="KW-0732">Signal</keyword>
<dbReference type="SUPFAM" id="SSF50911">
    <property type="entry name" value="Mannose 6-phosphate receptor domain"/>
    <property type="match status" value="1"/>
</dbReference>
<evidence type="ECO:0000256" key="4">
    <source>
        <dbReference type="ARBA" id="ARBA00022729"/>
    </source>
</evidence>
<sequence length="199" mass="22238">VDGWGGCEWRYGDLQWDLRGLKRERPQRDYTVARDGWLFYLNVCGDTVRVPKVCSEKYGEGVLRSPGYQTLSKDGETACYYMGNVNTGVWGLLDESRPEEGLKLTYSSGTKCDARTGRSLEYHFVCDPRKSDSLPTTVAGECRFMVIWETSLACPLGTHRAPGYAFWGLGLVVAYCKLQTLNPTAIISKPSTLLLSNNL</sequence>
<gene>
    <name evidence="9" type="ORF">HAND1043_LOCUS5392</name>
    <name evidence="10" type="ORF">HAND1043_LOCUS5400</name>
    <name evidence="11" type="ORF">HAND1043_LOCUS5407</name>
</gene>
<evidence type="ECO:0000259" key="8">
    <source>
        <dbReference type="PROSITE" id="PS51914"/>
    </source>
</evidence>
<feature type="domain" description="MRH" evidence="8">
    <location>
        <begin position="5"/>
        <end position="156"/>
    </location>
</feature>
<feature type="non-terminal residue" evidence="11">
    <location>
        <position position="1"/>
    </location>
</feature>
<dbReference type="EMBL" id="HBFK01008948">
    <property type="protein sequence ID" value="CAD8738900.1"/>
    <property type="molecule type" value="Transcribed_RNA"/>
</dbReference>
<evidence type="ECO:0000256" key="6">
    <source>
        <dbReference type="ARBA" id="ARBA00023136"/>
    </source>
</evidence>
<evidence type="ECO:0000313" key="10">
    <source>
        <dbReference type="EMBL" id="CAD8738908.1"/>
    </source>
</evidence>
<keyword evidence="5" id="KW-1133">Transmembrane helix</keyword>
<dbReference type="InterPro" id="IPR044865">
    <property type="entry name" value="MRH_dom"/>
</dbReference>
<evidence type="ECO:0000256" key="2">
    <source>
        <dbReference type="ARBA" id="ARBA00022448"/>
    </source>
</evidence>
<accession>A0A6T8IJA0</accession>